<evidence type="ECO:0000259" key="2">
    <source>
        <dbReference type="SMART" id="SM00363"/>
    </source>
</evidence>
<dbReference type="SMART" id="SM00363">
    <property type="entry name" value="S4"/>
    <property type="match status" value="1"/>
</dbReference>
<evidence type="ECO:0000256" key="1">
    <source>
        <dbReference type="PROSITE-ProRule" id="PRU00182"/>
    </source>
</evidence>
<accession>A0A2I1UDT3</accession>
<dbReference type="InterPro" id="IPR012677">
    <property type="entry name" value="Nucleotide-bd_a/b_plait_sf"/>
</dbReference>
<dbReference type="GO" id="GO:0003723">
    <property type="term" value="F:RNA binding"/>
    <property type="evidence" value="ECO:0007669"/>
    <property type="project" value="UniProtKB-KW"/>
</dbReference>
<dbReference type="PANTHER" id="PTHR13633:SF3">
    <property type="entry name" value="MITOCHONDRIAL TRANSCRIPTION RESCUE FACTOR 1"/>
    <property type="match status" value="1"/>
</dbReference>
<dbReference type="AlphaFoldDB" id="A0A2I1UDT3"/>
<dbReference type="Pfam" id="PF21278">
    <property type="entry name" value="YlmH_1st"/>
    <property type="match status" value="1"/>
</dbReference>
<dbReference type="Proteomes" id="UP000234761">
    <property type="component" value="Unassembled WGS sequence"/>
</dbReference>
<sequence>MGCDCFDSIFRRKPSPFSGDDRMNKGIYQHFSIEDRPFLDKGMEWIKKVEDSYAPFLTPFINPHQEKLLKILAKTYGLACSSSGEFVSSEYVRVLLYPDYFQPEFSDFEISLQEIVYSNKFEHLTHAKILGTVINQLGIERKLFGDILVDEERAQIMINQQFLLLFQDGLKKIGRIPVSLEECPFTEKIDKLEQYRELDLCVSSFRLDVLLSNVLKLSRNQANQLIEKKLVQVNYHVVDKSDYIVQVGDLISVRKFGRLRLLQDKGQTKKEKKKITVQLLLSK</sequence>
<dbReference type="InterPro" id="IPR002942">
    <property type="entry name" value="S4_RNA-bd"/>
</dbReference>
<organism evidence="3 4">
    <name type="scientific">Streptococcus oralis subsp. dentisani</name>
    <dbReference type="NCBI Taxonomy" id="1458253"/>
    <lineage>
        <taxon>Bacteria</taxon>
        <taxon>Bacillati</taxon>
        <taxon>Bacillota</taxon>
        <taxon>Bacilli</taxon>
        <taxon>Lactobacillales</taxon>
        <taxon>Streptococcaceae</taxon>
        <taxon>Streptococcus</taxon>
    </lineage>
</organism>
<dbReference type="Pfam" id="PF01479">
    <property type="entry name" value="S4"/>
    <property type="match status" value="1"/>
</dbReference>
<dbReference type="CDD" id="cd00165">
    <property type="entry name" value="S4"/>
    <property type="match status" value="1"/>
</dbReference>
<dbReference type="SUPFAM" id="SSF55174">
    <property type="entry name" value="Alpha-L RNA-binding motif"/>
    <property type="match status" value="1"/>
</dbReference>
<gene>
    <name evidence="3" type="ORF">CYK16_06205</name>
</gene>
<feature type="domain" description="RNA-binding S4" evidence="2">
    <location>
        <begin position="205"/>
        <end position="267"/>
    </location>
</feature>
<evidence type="ECO:0000313" key="4">
    <source>
        <dbReference type="Proteomes" id="UP000234761"/>
    </source>
</evidence>
<keyword evidence="4" id="KW-1185">Reference proteome</keyword>
<evidence type="ECO:0000313" key="3">
    <source>
        <dbReference type="EMBL" id="PLA04040.1"/>
    </source>
</evidence>
<dbReference type="PANTHER" id="PTHR13633">
    <property type="entry name" value="MITOCHONDRIAL TRANSCRIPTION RESCUE FACTOR 1"/>
    <property type="match status" value="1"/>
</dbReference>
<dbReference type="PROSITE" id="PS50889">
    <property type="entry name" value="S4"/>
    <property type="match status" value="1"/>
</dbReference>
<dbReference type="InterPro" id="IPR036986">
    <property type="entry name" value="S4_RNA-bd_sf"/>
</dbReference>
<dbReference type="Pfam" id="PF17774">
    <property type="entry name" value="YlmH_RBD"/>
    <property type="match status" value="1"/>
</dbReference>
<protein>
    <submittedName>
        <fullName evidence="3">RNA-binding protein</fullName>
    </submittedName>
</protein>
<name>A0A2I1UDT3_STROR</name>
<dbReference type="InterPro" id="IPR040591">
    <property type="entry name" value="RqcP2_RBD"/>
</dbReference>
<comment type="caution">
    <text evidence="3">The sequence shown here is derived from an EMBL/GenBank/DDBJ whole genome shotgun (WGS) entry which is preliminary data.</text>
</comment>
<proteinExistence type="predicted"/>
<keyword evidence="1" id="KW-0694">RNA-binding</keyword>
<dbReference type="EMBL" id="PKIG01000003">
    <property type="protein sequence ID" value="PLA04040.1"/>
    <property type="molecule type" value="Genomic_DNA"/>
</dbReference>
<dbReference type="Gene3D" id="3.10.290.10">
    <property type="entry name" value="RNA-binding S4 domain"/>
    <property type="match status" value="1"/>
</dbReference>
<reference evidence="3 4" key="1">
    <citation type="submission" date="2017-12" db="EMBL/GenBank/DDBJ databases">
        <title>Phylogenetic diversity of female urinary microbiome.</title>
        <authorList>
            <person name="Thomas-White K."/>
            <person name="Wolfe A.J."/>
        </authorList>
    </citation>
    <scope>NUCLEOTIDE SEQUENCE [LARGE SCALE GENOMIC DNA]</scope>
    <source>
        <strain evidence="3 4">UMB0832</strain>
    </source>
</reference>
<dbReference type="InterPro" id="IPR048443">
    <property type="entry name" value="RqcP2_N"/>
</dbReference>
<dbReference type="Gene3D" id="3.30.1370.160">
    <property type="match status" value="1"/>
</dbReference>
<dbReference type="Gene3D" id="3.30.70.330">
    <property type="match status" value="1"/>
</dbReference>